<name>A0A9W9AKS4_9AGAR</name>
<dbReference type="EMBL" id="JANVFS010000011">
    <property type="protein sequence ID" value="KAJ4485017.1"/>
    <property type="molecule type" value="Genomic_DNA"/>
</dbReference>
<evidence type="ECO:0000256" key="5">
    <source>
        <dbReference type="ARBA" id="ARBA00022824"/>
    </source>
</evidence>
<evidence type="ECO:0000256" key="7">
    <source>
        <dbReference type="ARBA" id="ARBA00022989"/>
    </source>
</evidence>
<evidence type="ECO:0000256" key="8">
    <source>
        <dbReference type="ARBA" id="ARBA00023010"/>
    </source>
</evidence>
<dbReference type="Gene3D" id="1.20.5.820">
    <property type="entry name" value="Preprotein translocase SecE subunit"/>
    <property type="match status" value="1"/>
</dbReference>
<dbReference type="AlphaFoldDB" id="A0A9W9AKS4"/>
<comment type="caution">
    <text evidence="11">The sequence shown here is derived from an EMBL/GenBank/DDBJ whole genome shotgun (WGS) entry which is preliminary data.</text>
</comment>
<dbReference type="GO" id="GO:0006605">
    <property type="term" value="P:protein targeting"/>
    <property type="evidence" value="ECO:0007669"/>
    <property type="project" value="InterPro"/>
</dbReference>
<reference evidence="11" key="1">
    <citation type="submission" date="2022-08" db="EMBL/GenBank/DDBJ databases">
        <authorList>
            <consortium name="DOE Joint Genome Institute"/>
            <person name="Min B."/>
            <person name="Riley R."/>
            <person name="Sierra-Patev S."/>
            <person name="Naranjo-Ortiz M."/>
            <person name="Looney B."/>
            <person name="Konkel Z."/>
            <person name="Slot J.C."/>
            <person name="Sakamoto Y."/>
            <person name="Steenwyk J.L."/>
            <person name="Rokas A."/>
            <person name="Carro J."/>
            <person name="Camarero S."/>
            <person name="Ferreira P."/>
            <person name="Molpeceres G."/>
            <person name="Ruiz-Duenas F.J."/>
            <person name="Serrano A."/>
            <person name="Henrissat B."/>
            <person name="Drula E."/>
            <person name="Hughes K.W."/>
            <person name="Mata J.L."/>
            <person name="Ishikawa N.K."/>
            <person name="Vargas-Isla R."/>
            <person name="Ushijima S."/>
            <person name="Smith C.A."/>
            <person name="Ahrendt S."/>
            <person name="Andreopoulos W."/>
            <person name="He G."/>
            <person name="Labutti K."/>
            <person name="Lipzen A."/>
            <person name="Ng V."/>
            <person name="Sandor L."/>
            <person name="Barry K."/>
            <person name="Martinez A.T."/>
            <person name="Xiao Y."/>
            <person name="Gibbons J.G."/>
            <person name="Terashima K."/>
            <person name="Hibbett D.S."/>
            <person name="Grigoriev I.V."/>
        </authorList>
    </citation>
    <scope>NUCLEOTIDE SEQUENCE</scope>
    <source>
        <strain evidence="11">Sp2 HRB7682 ss15</strain>
    </source>
</reference>
<dbReference type="GO" id="GO:0006886">
    <property type="term" value="P:intracellular protein transport"/>
    <property type="evidence" value="ECO:0007669"/>
    <property type="project" value="InterPro"/>
</dbReference>
<gene>
    <name evidence="11" type="ORF">C8J55DRAFT_559176</name>
</gene>
<reference evidence="11" key="2">
    <citation type="journal article" date="2023" name="Proc. Natl. Acad. Sci. U.S.A.">
        <title>A global phylogenomic analysis of the shiitake genus Lentinula.</title>
        <authorList>
            <person name="Sierra-Patev S."/>
            <person name="Min B."/>
            <person name="Naranjo-Ortiz M."/>
            <person name="Looney B."/>
            <person name="Konkel Z."/>
            <person name="Slot J.C."/>
            <person name="Sakamoto Y."/>
            <person name="Steenwyk J.L."/>
            <person name="Rokas A."/>
            <person name="Carro J."/>
            <person name="Camarero S."/>
            <person name="Ferreira P."/>
            <person name="Molpeceres G."/>
            <person name="Ruiz-Duenas F.J."/>
            <person name="Serrano A."/>
            <person name="Henrissat B."/>
            <person name="Drula E."/>
            <person name="Hughes K.W."/>
            <person name="Mata J.L."/>
            <person name="Ishikawa N.K."/>
            <person name="Vargas-Isla R."/>
            <person name="Ushijima S."/>
            <person name="Smith C.A."/>
            <person name="Donoghue J."/>
            <person name="Ahrendt S."/>
            <person name="Andreopoulos W."/>
            <person name="He G."/>
            <person name="LaButti K."/>
            <person name="Lipzen A."/>
            <person name="Ng V."/>
            <person name="Riley R."/>
            <person name="Sandor L."/>
            <person name="Barry K."/>
            <person name="Martinez A.T."/>
            <person name="Xiao Y."/>
            <person name="Gibbons J.G."/>
            <person name="Terashima K."/>
            <person name="Grigoriev I.V."/>
            <person name="Hibbett D."/>
        </authorList>
    </citation>
    <scope>NUCLEOTIDE SEQUENCE</scope>
    <source>
        <strain evidence="11">Sp2 HRB7682 ss15</strain>
    </source>
</reference>
<dbReference type="GO" id="GO:0005789">
    <property type="term" value="C:endoplasmic reticulum membrane"/>
    <property type="evidence" value="ECO:0007669"/>
    <property type="project" value="UniProtKB-SubCell"/>
</dbReference>
<dbReference type="GO" id="GO:0008320">
    <property type="term" value="F:protein transmembrane transporter activity"/>
    <property type="evidence" value="ECO:0007669"/>
    <property type="project" value="InterPro"/>
</dbReference>
<keyword evidence="6" id="KW-0653">Protein transport</keyword>
<evidence type="ECO:0000313" key="11">
    <source>
        <dbReference type="EMBL" id="KAJ4485017.1"/>
    </source>
</evidence>
<dbReference type="InterPro" id="IPR023391">
    <property type="entry name" value="Prot_translocase_SecE_dom_sf"/>
</dbReference>
<keyword evidence="4 10" id="KW-0812">Transmembrane</keyword>
<dbReference type="Proteomes" id="UP001150238">
    <property type="component" value="Unassembled WGS sequence"/>
</dbReference>
<evidence type="ECO:0000256" key="1">
    <source>
        <dbReference type="ARBA" id="ARBA00004389"/>
    </source>
</evidence>
<dbReference type="InterPro" id="IPR008158">
    <property type="entry name" value="Translocase_Sec61-g"/>
</dbReference>
<keyword evidence="8" id="KW-0811">Translocation</keyword>
<comment type="similarity">
    <text evidence="2">Belongs to the SecE/SEC61-gamma family.</text>
</comment>
<dbReference type="NCBIfam" id="TIGR00327">
    <property type="entry name" value="secE_euk_arch"/>
    <property type="match status" value="1"/>
</dbReference>
<sequence length="155" mass="17431">MSDKLREFVEIPQQFVQDGNQFLTRCTKPSQKEFVQICKAVAVGFAVMGFIGYFVKLIHIPINNILVGLLFIHLFYYWFRFPLSANTNKRVHVPLLLHLVRERQTVSSPDTVPLSTADDGALLNLVLDPLADAISRIPTGGNRAKFDSEMAISVI</sequence>
<dbReference type="PROSITE" id="PS01067">
    <property type="entry name" value="SECE_SEC61G"/>
    <property type="match status" value="1"/>
</dbReference>
<dbReference type="HAMAP" id="MF_00422">
    <property type="entry name" value="SecE"/>
    <property type="match status" value="1"/>
</dbReference>
<dbReference type="Pfam" id="PF00584">
    <property type="entry name" value="SecE"/>
    <property type="match status" value="1"/>
</dbReference>
<keyword evidence="5" id="KW-0256">Endoplasmic reticulum</keyword>
<dbReference type="SUPFAM" id="SSF103456">
    <property type="entry name" value="Preprotein translocase SecE subunit"/>
    <property type="match status" value="1"/>
</dbReference>
<dbReference type="PANTHER" id="PTHR12309">
    <property type="entry name" value="SEC61 GAMMA SUBUNIT"/>
    <property type="match status" value="1"/>
</dbReference>
<protein>
    <submittedName>
        <fullName evidence="11">SecE/Sec61-gamma subunits of protein translocation complex</fullName>
    </submittedName>
</protein>
<proteinExistence type="inferred from homology"/>
<evidence type="ECO:0000256" key="9">
    <source>
        <dbReference type="ARBA" id="ARBA00023136"/>
    </source>
</evidence>
<evidence type="ECO:0000313" key="12">
    <source>
        <dbReference type="Proteomes" id="UP001150238"/>
    </source>
</evidence>
<evidence type="ECO:0000256" key="3">
    <source>
        <dbReference type="ARBA" id="ARBA00022448"/>
    </source>
</evidence>
<keyword evidence="7 10" id="KW-1133">Transmembrane helix</keyword>
<comment type="subcellular location">
    <subcellularLocation>
        <location evidence="1">Endoplasmic reticulum membrane</location>
        <topology evidence="1">Single-pass membrane protein</topology>
    </subcellularLocation>
</comment>
<keyword evidence="3" id="KW-0813">Transport</keyword>
<evidence type="ECO:0000256" key="6">
    <source>
        <dbReference type="ARBA" id="ARBA00022927"/>
    </source>
</evidence>
<feature type="transmembrane region" description="Helical" evidence="10">
    <location>
        <begin position="60"/>
        <end position="79"/>
    </location>
</feature>
<evidence type="ECO:0000256" key="10">
    <source>
        <dbReference type="SAM" id="Phobius"/>
    </source>
</evidence>
<accession>A0A9W9AKS4</accession>
<evidence type="ECO:0000256" key="2">
    <source>
        <dbReference type="ARBA" id="ARBA00008274"/>
    </source>
</evidence>
<organism evidence="11 12">
    <name type="scientific">Lentinula lateritia</name>
    <dbReference type="NCBI Taxonomy" id="40482"/>
    <lineage>
        <taxon>Eukaryota</taxon>
        <taxon>Fungi</taxon>
        <taxon>Dikarya</taxon>
        <taxon>Basidiomycota</taxon>
        <taxon>Agaricomycotina</taxon>
        <taxon>Agaricomycetes</taxon>
        <taxon>Agaricomycetidae</taxon>
        <taxon>Agaricales</taxon>
        <taxon>Marasmiineae</taxon>
        <taxon>Omphalotaceae</taxon>
        <taxon>Lentinula</taxon>
    </lineage>
</organism>
<dbReference type="InterPro" id="IPR001901">
    <property type="entry name" value="Translocase_SecE/Sec61-g"/>
</dbReference>
<evidence type="ECO:0000256" key="4">
    <source>
        <dbReference type="ARBA" id="ARBA00022692"/>
    </source>
</evidence>
<keyword evidence="9 10" id="KW-0472">Membrane</keyword>
<feature type="transmembrane region" description="Helical" evidence="10">
    <location>
        <begin position="34"/>
        <end position="54"/>
    </location>
</feature>